<dbReference type="InterPro" id="IPR000276">
    <property type="entry name" value="GPCR_Rhodpsn"/>
</dbReference>
<comment type="subcellular location">
    <subcellularLocation>
        <location evidence="1">Membrane</location>
    </subcellularLocation>
</comment>
<feature type="transmembrane region" description="Helical" evidence="5">
    <location>
        <begin position="68"/>
        <end position="90"/>
    </location>
</feature>
<feature type="transmembrane region" description="Helical" evidence="5">
    <location>
        <begin position="33"/>
        <end position="53"/>
    </location>
</feature>
<dbReference type="AlphaFoldDB" id="A0AAJ7TWJ0"/>
<dbReference type="InterPro" id="IPR017452">
    <property type="entry name" value="GPCR_Rhodpsn_7TM"/>
</dbReference>
<evidence type="ECO:0000313" key="7">
    <source>
        <dbReference type="Proteomes" id="UP001318040"/>
    </source>
</evidence>
<dbReference type="KEGG" id="pmrn:116951158"/>
<feature type="transmembrane region" description="Helical" evidence="5">
    <location>
        <begin position="209"/>
        <end position="229"/>
    </location>
</feature>
<dbReference type="GO" id="GO:0004930">
    <property type="term" value="F:G protein-coupled receptor activity"/>
    <property type="evidence" value="ECO:0007669"/>
    <property type="project" value="InterPro"/>
</dbReference>
<feature type="transmembrane region" description="Helical" evidence="5">
    <location>
        <begin position="241"/>
        <end position="259"/>
    </location>
</feature>
<evidence type="ECO:0000256" key="4">
    <source>
        <dbReference type="ARBA" id="ARBA00023136"/>
    </source>
</evidence>
<accession>A0AAJ7TWJ0</accession>
<evidence type="ECO:0000256" key="1">
    <source>
        <dbReference type="ARBA" id="ARBA00004370"/>
    </source>
</evidence>
<dbReference type="GO" id="GO:0005549">
    <property type="term" value="F:odorant binding"/>
    <property type="evidence" value="ECO:0007669"/>
    <property type="project" value="TreeGrafter"/>
</dbReference>
<protein>
    <submittedName>
        <fullName evidence="8">Odorant receptor 131-2-like</fullName>
    </submittedName>
</protein>
<dbReference type="Proteomes" id="UP001318040">
    <property type="component" value="Chromosome 42"/>
</dbReference>
<dbReference type="Gene3D" id="1.20.1070.10">
    <property type="entry name" value="Rhodopsin 7-helix transmembrane proteins"/>
    <property type="match status" value="1"/>
</dbReference>
<feature type="transmembrane region" description="Helical" evidence="5">
    <location>
        <begin position="159"/>
        <end position="188"/>
    </location>
</feature>
<sequence length="267" mass="30142">MFSAVLPSLLLMCFVLFFFWYEPRLRDSARHIFFLNLVVVDVFFIVAVGLQAFHELNNAHSIPITECIIFAIVSMTCIVNGIGCITIMAVERYISICHPLRYHSLINSASIRRCLVVIWIIPSISTLIEACFFFMNDLSLFPTVSDCNNLHLGKLFRNAYTFICLRITESVVLLIISSAITIASYVGVIRAAKNASVHQSSFDKARKTIQLHVLQLILYLSTLLAIPIYECWDVSDEEMATAVLQMSMYVVMFVIPSALREIGGVLR</sequence>
<name>A0AAJ7TWJ0_PETMA</name>
<gene>
    <name evidence="8" type="primary">LOC116951158</name>
</gene>
<dbReference type="Pfam" id="PF00001">
    <property type="entry name" value="7tm_1"/>
    <property type="match status" value="1"/>
</dbReference>
<feature type="transmembrane region" description="Helical" evidence="5">
    <location>
        <begin position="6"/>
        <end position="21"/>
    </location>
</feature>
<dbReference type="InterPro" id="IPR052921">
    <property type="entry name" value="GPCR1_Superfamily_Member"/>
</dbReference>
<evidence type="ECO:0000313" key="8">
    <source>
        <dbReference type="RefSeq" id="XP_032825521.1"/>
    </source>
</evidence>
<keyword evidence="3 5" id="KW-1133">Transmembrane helix</keyword>
<dbReference type="GO" id="GO:0016020">
    <property type="term" value="C:membrane"/>
    <property type="evidence" value="ECO:0007669"/>
    <property type="project" value="UniProtKB-SubCell"/>
</dbReference>
<feature type="domain" description="G-protein coupled receptors family 1 profile" evidence="6">
    <location>
        <begin position="11"/>
        <end position="220"/>
    </location>
</feature>
<keyword evidence="4 5" id="KW-0472">Membrane</keyword>
<feature type="transmembrane region" description="Helical" evidence="5">
    <location>
        <begin position="111"/>
        <end position="135"/>
    </location>
</feature>
<dbReference type="SUPFAM" id="SSF81321">
    <property type="entry name" value="Family A G protein-coupled receptor-like"/>
    <property type="match status" value="1"/>
</dbReference>
<evidence type="ECO:0000259" key="6">
    <source>
        <dbReference type="PROSITE" id="PS50262"/>
    </source>
</evidence>
<reference evidence="8" key="1">
    <citation type="submission" date="2025-08" db="UniProtKB">
        <authorList>
            <consortium name="RefSeq"/>
        </authorList>
    </citation>
    <scope>IDENTIFICATION</scope>
    <source>
        <tissue evidence="8">Sperm</tissue>
    </source>
</reference>
<dbReference type="PROSITE" id="PS50262">
    <property type="entry name" value="G_PROTEIN_RECEP_F1_2"/>
    <property type="match status" value="1"/>
</dbReference>
<keyword evidence="2 5" id="KW-0812">Transmembrane</keyword>
<dbReference type="CDD" id="cd00637">
    <property type="entry name" value="7tm_classA_rhodopsin-like"/>
    <property type="match status" value="1"/>
</dbReference>
<organism evidence="7 8">
    <name type="scientific">Petromyzon marinus</name>
    <name type="common">Sea lamprey</name>
    <dbReference type="NCBI Taxonomy" id="7757"/>
    <lineage>
        <taxon>Eukaryota</taxon>
        <taxon>Metazoa</taxon>
        <taxon>Chordata</taxon>
        <taxon>Craniata</taxon>
        <taxon>Vertebrata</taxon>
        <taxon>Cyclostomata</taxon>
        <taxon>Hyperoartia</taxon>
        <taxon>Petromyzontiformes</taxon>
        <taxon>Petromyzontidae</taxon>
        <taxon>Petromyzon</taxon>
    </lineage>
</organism>
<proteinExistence type="predicted"/>
<dbReference type="GO" id="GO:0004984">
    <property type="term" value="F:olfactory receptor activity"/>
    <property type="evidence" value="ECO:0007669"/>
    <property type="project" value="TreeGrafter"/>
</dbReference>
<dbReference type="PANTHER" id="PTHR26451:SF991">
    <property type="entry name" value="ODORANT RECEPTOR"/>
    <property type="match status" value="1"/>
</dbReference>
<evidence type="ECO:0000256" key="3">
    <source>
        <dbReference type="ARBA" id="ARBA00022989"/>
    </source>
</evidence>
<evidence type="ECO:0000256" key="5">
    <source>
        <dbReference type="SAM" id="Phobius"/>
    </source>
</evidence>
<dbReference type="PANTHER" id="PTHR26451">
    <property type="entry name" value="G_PROTEIN_RECEP_F1_2 DOMAIN-CONTAINING PROTEIN"/>
    <property type="match status" value="1"/>
</dbReference>
<evidence type="ECO:0000256" key="2">
    <source>
        <dbReference type="ARBA" id="ARBA00022692"/>
    </source>
</evidence>
<dbReference type="RefSeq" id="XP_032825521.1">
    <property type="nucleotide sequence ID" value="XM_032969630.1"/>
</dbReference>
<keyword evidence="7" id="KW-1185">Reference proteome</keyword>